<evidence type="ECO:0000256" key="2">
    <source>
        <dbReference type="ARBA" id="ARBA00023128"/>
    </source>
</evidence>
<dbReference type="AlphaFoldDB" id="A0A0A1CQ23"/>
<dbReference type="PANTHER" id="PTHR11387">
    <property type="entry name" value="CYTOCHROME C OXIDASE SUBUNIT 6B"/>
    <property type="match status" value="1"/>
</dbReference>
<dbReference type="Pfam" id="PF02297">
    <property type="entry name" value="COX6B"/>
    <property type="match status" value="1"/>
</dbReference>
<evidence type="ECO:0000256" key="1">
    <source>
        <dbReference type="ARBA" id="ARBA00004173"/>
    </source>
</evidence>
<dbReference type="SUPFAM" id="SSF47694">
    <property type="entry name" value="Cytochrome c oxidase subunit h"/>
    <property type="match status" value="1"/>
</dbReference>
<evidence type="ECO:0000313" key="5">
    <source>
        <dbReference type="EMBL" id="AIX97502.1"/>
    </source>
</evidence>
<organism evidence="5">
    <name type="scientific">Ceratosolen solmsi</name>
    <dbReference type="NCBI Taxonomy" id="142686"/>
    <lineage>
        <taxon>Eukaryota</taxon>
        <taxon>Metazoa</taxon>
        <taxon>Ecdysozoa</taxon>
        <taxon>Arthropoda</taxon>
        <taxon>Hexapoda</taxon>
        <taxon>Insecta</taxon>
        <taxon>Pterygota</taxon>
        <taxon>Neoptera</taxon>
        <taxon>Endopterygota</taxon>
        <taxon>Hymenoptera</taxon>
        <taxon>Apocrita</taxon>
        <taxon>Proctotrupomorpha</taxon>
        <taxon>Chalcidoidea</taxon>
        <taxon>Agaonidae</taxon>
        <taxon>Agaoninae</taxon>
        <taxon>Ceratosolen</taxon>
    </lineage>
</organism>
<sequence>MKDQNCPAPFDSRFPAINQTRYCYVSFLDYHRCAKKRGADYEACQYYKSCYETLCPNDWIEKWTNQIEKGIFAGYI</sequence>
<dbReference type="PROSITE" id="PS51808">
    <property type="entry name" value="CHCH"/>
    <property type="match status" value="1"/>
</dbReference>
<dbReference type="InterPro" id="IPR048280">
    <property type="entry name" value="COX6B-like"/>
</dbReference>
<reference evidence="4" key="1">
    <citation type="submission" date="2014-08" db="EMBL/GenBank/DDBJ databases">
        <title>Effects of Wolbachia infection on coevolution of oxidative-phosphorylation-related proteins in a fig wasp Ceratosolen solmsi Mayr (Hymenoptera: Agaonidae).</title>
        <authorList>
            <person name="Li Z.-Z."/>
        </authorList>
    </citation>
    <scope>NUCLEOTIDE SEQUENCE</scope>
</reference>
<evidence type="ECO:0000313" key="4">
    <source>
        <dbReference type="EMBL" id="AIX97472.1"/>
    </source>
</evidence>
<dbReference type="GO" id="GO:0045277">
    <property type="term" value="C:respiratory chain complex IV"/>
    <property type="evidence" value="ECO:0007669"/>
    <property type="project" value="InterPro"/>
</dbReference>
<dbReference type="CDD" id="cd00926">
    <property type="entry name" value="Cyt_c_Oxidase_VIb"/>
    <property type="match status" value="1"/>
</dbReference>
<protein>
    <submittedName>
        <fullName evidence="5">Mitochondrial Cox6b1</fullName>
    </submittedName>
    <submittedName>
        <fullName evidence="4">Mitochondrial cytochrome c oxidase subunit VIb polypeptide 1</fullName>
    </submittedName>
</protein>
<dbReference type="Gene3D" id="1.10.10.140">
    <property type="entry name" value="Cytochrome c oxidase, subunit VIb"/>
    <property type="match status" value="1"/>
</dbReference>
<comment type="subcellular location">
    <subcellularLocation>
        <location evidence="1">Mitochondrion</location>
    </subcellularLocation>
</comment>
<evidence type="ECO:0000256" key="3">
    <source>
        <dbReference type="ARBA" id="ARBA00023157"/>
    </source>
</evidence>
<dbReference type="EMBL" id="KM275716">
    <property type="protein sequence ID" value="AIX97472.1"/>
    <property type="molecule type" value="mRNA"/>
</dbReference>
<dbReference type="InterPro" id="IPR003213">
    <property type="entry name" value="Cyt_c_oxidase_su6B"/>
</dbReference>
<dbReference type="GO" id="GO:0005739">
    <property type="term" value="C:mitochondrion"/>
    <property type="evidence" value="ECO:0007669"/>
    <property type="project" value="UniProtKB-SubCell"/>
</dbReference>
<reference evidence="5" key="2">
    <citation type="submission" date="2014-08" db="EMBL/GenBank/DDBJ databases">
        <title>Effects of Wolbachia infection on coevolution of oxidative-phosphorylation-related proteins in Ceratosolen solmsi Mayr (Hymenoptera: Agaonidae).</title>
        <authorList>
            <person name="Li Z.-Z."/>
        </authorList>
    </citation>
    <scope>NUCLEOTIDE SEQUENCE</scope>
</reference>
<accession>A0A0A1CQ23</accession>
<dbReference type="InterPro" id="IPR036549">
    <property type="entry name" value="CX6/COA6-like_sf"/>
</dbReference>
<dbReference type="EMBL" id="KM275746">
    <property type="protein sequence ID" value="AIX97502.1"/>
    <property type="molecule type" value="mRNA"/>
</dbReference>
<proteinExistence type="evidence at transcript level"/>
<name>A0A0A1CQ23_9HYME</name>
<keyword evidence="3" id="KW-1015">Disulfide bond</keyword>
<keyword evidence="2" id="KW-0496">Mitochondrion</keyword>